<dbReference type="InterPro" id="IPR013815">
    <property type="entry name" value="ATP_grasp_subdomain_1"/>
</dbReference>
<protein>
    <recommendedName>
        <fullName evidence="15">alpha-glucan, water dikinase</fullName>
        <ecNumber evidence="15">2.7.9.4</ecNumber>
    </recommendedName>
</protein>
<reference evidence="22" key="1">
    <citation type="submission" date="2024-06" db="EMBL/GenBank/DDBJ databases">
        <authorList>
            <person name="Ryan C."/>
        </authorList>
    </citation>
    <scope>NUCLEOTIDE SEQUENCE [LARGE SCALE GENOMIC DNA]</scope>
</reference>
<keyword evidence="9" id="KW-0547">Nucleotide-binding</keyword>
<evidence type="ECO:0000256" key="1">
    <source>
        <dbReference type="ARBA" id="ARBA00001946"/>
    </source>
</evidence>
<dbReference type="Pfam" id="PF23166">
    <property type="entry name" value="Ig_N_CWD1"/>
    <property type="match status" value="2"/>
</dbReference>
<evidence type="ECO:0000256" key="9">
    <source>
        <dbReference type="ARBA" id="ARBA00022741"/>
    </source>
</evidence>
<dbReference type="Proteomes" id="UP001497457">
    <property type="component" value="Chromosome 33rd"/>
</dbReference>
<dbReference type="PANTHER" id="PTHR46999">
    <property type="entry name" value="ALPHA-GLUCAN WATER DIKINASE 1, CHLOROPLASTIC-RELATED"/>
    <property type="match status" value="1"/>
</dbReference>
<evidence type="ECO:0000256" key="7">
    <source>
        <dbReference type="ARBA" id="ARBA00022679"/>
    </source>
</evidence>
<dbReference type="Pfam" id="PF01326">
    <property type="entry name" value="PPDK_N"/>
    <property type="match status" value="1"/>
</dbReference>
<evidence type="ECO:0000256" key="5">
    <source>
        <dbReference type="ARBA" id="ARBA00022528"/>
    </source>
</evidence>
<dbReference type="Gene3D" id="3.30.470.20">
    <property type="entry name" value="ATP-grasp fold, B domain"/>
    <property type="match status" value="1"/>
</dbReference>
<keyword evidence="10" id="KW-0418">Kinase</keyword>
<dbReference type="Gene3D" id="3.30.1490.20">
    <property type="entry name" value="ATP-grasp fold, A domain"/>
    <property type="match status" value="2"/>
</dbReference>
<feature type="domain" description="Alpha-glucan water dikinase-like N-terminal Ig-like" evidence="19">
    <location>
        <begin position="76"/>
        <end position="193"/>
    </location>
</feature>
<keyword evidence="14" id="KW-0119">Carbohydrate metabolism</keyword>
<keyword evidence="6" id="KW-0934">Plastid</keyword>
<evidence type="ECO:0000259" key="19">
    <source>
        <dbReference type="Pfam" id="PF23166"/>
    </source>
</evidence>
<accession>A0ABC9DGK5</accession>
<feature type="domain" description="Pyruvate phosphate dikinase AMP/ATP-binding" evidence="17">
    <location>
        <begin position="1260"/>
        <end position="1462"/>
    </location>
</feature>
<feature type="region of interest" description="Disordered" evidence="16">
    <location>
        <begin position="29"/>
        <end position="62"/>
    </location>
</feature>
<evidence type="ECO:0000256" key="10">
    <source>
        <dbReference type="ARBA" id="ARBA00022777"/>
    </source>
</evidence>
<feature type="domain" description="Alpha-glucan water dikinase phosphohistidine-like" evidence="18">
    <location>
        <begin position="1004"/>
        <end position="1117"/>
    </location>
</feature>
<dbReference type="InterPro" id="IPR055495">
    <property type="entry name" value="CWD_DUF7067"/>
</dbReference>
<comment type="subcellular location">
    <subcellularLocation>
        <location evidence="2">Plastid</location>
        <location evidence="2">Chloroplast</location>
    </subcellularLocation>
</comment>
<keyword evidence="11" id="KW-0067">ATP-binding</keyword>
<dbReference type="Pfam" id="PF23229">
    <property type="entry name" value="DUF7067"/>
    <property type="match status" value="2"/>
</dbReference>
<evidence type="ECO:0000259" key="17">
    <source>
        <dbReference type="Pfam" id="PF01326"/>
    </source>
</evidence>
<evidence type="ECO:0000256" key="11">
    <source>
        <dbReference type="ARBA" id="ARBA00022840"/>
    </source>
</evidence>
<comment type="similarity">
    <text evidence="3">Belongs to the PEP-utilizing enzyme family.</text>
</comment>
<keyword evidence="12" id="KW-0460">Magnesium</keyword>
<feature type="domain" description="DUF7067" evidence="20">
    <location>
        <begin position="295"/>
        <end position="349"/>
    </location>
</feature>
<organism evidence="21 22">
    <name type="scientific">Urochloa decumbens</name>
    <dbReference type="NCBI Taxonomy" id="240449"/>
    <lineage>
        <taxon>Eukaryota</taxon>
        <taxon>Viridiplantae</taxon>
        <taxon>Streptophyta</taxon>
        <taxon>Embryophyta</taxon>
        <taxon>Tracheophyta</taxon>
        <taxon>Spermatophyta</taxon>
        <taxon>Magnoliopsida</taxon>
        <taxon>Liliopsida</taxon>
        <taxon>Poales</taxon>
        <taxon>Poaceae</taxon>
        <taxon>PACMAD clade</taxon>
        <taxon>Panicoideae</taxon>
        <taxon>Panicodae</taxon>
        <taxon>Paniceae</taxon>
        <taxon>Melinidinae</taxon>
        <taxon>Urochloa</taxon>
    </lineage>
</organism>
<feature type="region of interest" description="Disordered" evidence="16">
    <location>
        <begin position="269"/>
        <end position="291"/>
    </location>
</feature>
<keyword evidence="5" id="KW-0150">Chloroplast</keyword>
<evidence type="ECO:0000259" key="20">
    <source>
        <dbReference type="Pfam" id="PF23229"/>
    </source>
</evidence>
<dbReference type="InterPro" id="IPR002192">
    <property type="entry name" value="PPDK_AMP/ATP-bd"/>
</dbReference>
<evidence type="ECO:0000256" key="13">
    <source>
        <dbReference type="ARBA" id="ARBA00022946"/>
    </source>
</evidence>
<dbReference type="InterPro" id="IPR054481">
    <property type="entry name" value="GWD1_pHisD"/>
</dbReference>
<keyword evidence="8" id="KW-0479">Metal-binding</keyword>
<keyword evidence="13" id="KW-0809">Transit peptide</keyword>
<evidence type="ECO:0000313" key="21">
    <source>
        <dbReference type="EMBL" id="CAL5038507.1"/>
    </source>
</evidence>
<keyword evidence="7" id="KW-0808">Transferase</keyword>
<reference evidence="21 22" key="2">
    <citation type="submission" date="2024-10" db="EMBL/GenBank/DDBJ databases">
        <authorList>
            <person name="Ryan C."/>
        </authorList>
    </citation>
    <scope>NUCLEOTIDE SEQUENCE [LARGE SCALE GENOMIC DNA]</scope>
</reference>
<feature type="compositionally biased region" description="Low complexity" evidence="16">
    <location>
        <begin position="201"/>
        <end position="212"/>
    </location>
</feature>
<dbReference type="InterPro" id="IPR056301">
    <property type="entry name" value="GWD-like_N_Ig"/>
</dbReference>
<evidence type="ECO:0000256" key="8">
    <source>
        <dbReference type="ARBA" id="ARBA00022723"/>
    </source>
</evidence>
<evidence type="ECO:0000256" key="15">
    <source>
        <dbReference type="ARBA" id="ARBA00066331"/>
    </source>
</evidence>
<proteinExistence type="inferred from homology"/>
<evidence type="ECO:0000256" key="2">
    <source>
        <dbReference type="ARBA" id="ARBA00004229"/>
    </source>
</evidence>
<keyword evidence="22" id="KW-1185">Reference proteome</keyword>
<feature type="domain" description="Alpha-glucan water dikinase-like N-terminal Ig-like" evidence="19">
    <location>
        <begin position="424"/>
        <end position="537"/>
    </location>
</feature>
<dbReference type="SUPFAM" id="SSF56059">
    <property type="entry name" value="Glutathione synthetase ATP-binding domain-like"/>
    <property type="match status" value="1"/>
</dbReference>
<dbReference type="Pfam" id="PF22973">
    <property type="entry name" value="GWD1_pHisD"/>
    <property type="match status" value="1"/>
</dbReference>
<evidence type="ECO:0000313" key="22">
    <source>
        <dbReference type="Proteomes" id="UP001497457"/>
    </source>
</evidence>
<comment type="subunit">
    <text evidence="4">Homodimer.</text>
</comment>
<evidence type="ECO:0000256" key="3">
    <source>
        <dbReference type="ARBA" id="ARBA00007837"/>
    </source>
</evidence>
<dbReference type="GO" id="GO:0005524">
    <property type="term" value="F:ATP binding"/>
    <property type="evidence" value="ECO:0007669"/>
    <property type="project" value="UniProtKB-KW"/>
</dbReference>
<evidence type="ECO:0000256" key="4">
    <source>
        <dbReference type="ARBA" id="ARBA00011738"/>
    </source>
</evidence>
<dbReference type="EMBL" id="OZ075143">
    <property type="protein sequence ID" value="CAL5038507.1"/>
    <property type="molecule type" value="Genomic_DNA"/>
</dbReference>
<dbReference type="GO" id="GO:0009507">
    <property type="term" value="C:chloroplast"/>
    <property type="evidence" value="ECO:0007669"/>
    <property type="project" value="UniProtKB-SubCell"/>
</dbReference>
<evidence type="ECO:0000256" key="14">
    <source>
        <dbReference type="ARBA" id="ARBA00023277"/>
    </source>
</evidence>
<dbReference type="FunFam" id="3.30.1490.20:FF:000033">
    <property type="entry name" value="alpha-glucan water dikinase, chloroplastic isoform X2"/>
    <property type="match status" value="1"/>
</dbReference>
<feature type="region of interest" description="Disordered" evidence="16">
    <location>
        <begin position="194"/>
        <end position="213"/>
    </location>
</feature>
<gene>
    <name evidence="21" type="ORF">URODEC1_LOCUS85055</name>
</gene>
<feature type="domain" description="DUF7067" evidence="20">
    <location>
        <begin position="217"/>
        <end position="272"/>
    </location>
</feature>
<evidence type="ECO:0000256" key="12">
    <source>
        <dbReference type="ARBA" id="ARBA00022842"/>
    </source>
</evidence>
<evidence type="ECO:0000256" key="16">
    <source>
        <dbReference type="SAM" id="MobiDB-lite"/>
    </source>
</evidence>
<comment type="cofactor">
    <cofactor evidence="1">
        <name>Mg(2+)</name>
        <dbReference type="ChEBI" id="CHEBI:18420"/>
    </cofactor>
</comment>
<evidence type="ECO:0000259" key="18">
    <source>
        <dbReference type="Pfam" id="PF22973"/>
    </source>
</evidence>
<dbReference type="GO" id="GO:0046872">
    <property type="term" value="F:metal ion binding"/>
    <property type="evidence" value="ECO:0007669"/>
    <property type="project" value="UniProtKB-KW"/>
</dbReference>
<name>A0ABC9DGK5_9POAL</name>
<feature type="compositionally biased region" description="Low complexity" evidence="16">
    <location>
        <begin position="38"/>
        <end position="62"/>
    </location>
</feature>
<evidence type="ECO:0000256" key="6">
    <source>
        <dbReference type="ARBA" id="ARBA00022640"/>
    </source>
</evidence>
<dbReference type="EC" id="2.7.9.4" evidence="15"/>
<sequence>MSGFSAAASAAAAERCALAIRARSVASSPATRQQASIRRSSVVPRRPATLAASRRSPVAPRAIATPADRASPDLVGKFTLDSNSDLQVAVNPAAQGSVTEIDLEVTNTGGSLILHWGALCADRRDWLLPSRWPDGTAVYKNRALRTPFVKSGDNSNLRIEIDDPAVHAIEFLIFDETQNKWFKNNGQNFQIQLQSSRHHSNGASGASSSANSTMVPEDLVQIQAYLRWERKGKQSYTPEQEKEEYEAARAELIEELSRGVSLEKLRAKLTKAPEAPESGESDSPASQITVDKIPEDLVQVQAYIRWEKAGKPNYPPEKQLVEFEEARKELQAEVDKGISVDQLRKKILKGNIESKVSKQLKNKKYFSVERIQRKKRDIMQLLTKHKHSFIEEHVEVAPKQPTVLDLFTKSLEKDDCEVINRKLFKFGGKEILAISTKVLTKTKVHLATNHTEPLILHWSLAKKSGEWKAPPSNILPSGSKLLDMACETEFTKSELDGFYYQVVEIELDDGGYKGMPFVLRSGESWIKNNGSDFYLDFITHDTRNTKDTGDAGKGTAKALLKRIADLEEDAQRSLMHRFNIAADLVDEARDAGLLGIVGLFVWIRFMATRQLTWNKNYNVKPREISKAQDRFTDDLENMYKTYPQYREILRMIMAAVGRGGEGDVGQRIRDEILVIQRNNDCKGGMMEEWHQKLHNNTSPDDVVICQALIDYINSDFDISVYWDTLNKNGITKDRLLSYDRAIHSEPNFRSEQKEGLLRDLGNYMRSLKAVHSGADLESAIATCMGYKSEGEGFMVGVQINPVKGLPSGFPELLEFVLDHVEDKSPEPLLEGLLETRVELHPLLLDSPERMKDLIFLDIALDSTFRTAVERSYEELNDAAPEKIMYAISLVLENLALSIDDNEDILYCLKGWNQALEMAKQKDDQWALYAKAFLDRIRLALASKGEQYHNIMQSSAEYLGSLLSIDQWAVNIFTEEIIRGGSAATLSALLNRFDPVLRNVAQLGSWQVISPIEVSGYVVVVDELLAVQNKCYDKPTILVAKSVKGEEEIPDGVVGVITPDMPDVLSHVSVRARNSKVLFATCFDHSTLSELEGYGQKLLSFKPTSADITYREIAESELQQSSSPNVEADHAVPSISLVKKKFLGKYAISAEEFSEEMVGAKSRNIAYLKGKVPSWVGVPTSVAIPFGTFEKVLSDGLNKEVAQNVEKLKSRLAQEDFTALGEIRKAVLNLAAPTQLVKELKEKMIGSGMPWPGDEGDQRWEQAWMAIKKVWASKWNERAYFSTRKVKLDHDYLSMAVLVQEIVNADYAFVIHTTNPSTGDSSEIYAEVVKGLGETLVGAYPGRAMSFVCKKDELNSPKLLGYPSKPIGLFIRRSIIFRSDSNGEDLEGYAGAGLYDSVPMDEEDEVVLDYTTDPLIVDHEFQNSILSSIARAGHAIEELYGSPQDVEGVVKDGKIYVVQTRPQM</sequence>
<dbReference type="PANTHER" id="PTHR46999:SF1">
    <property type="entry name" value="ALPHA-GLUCAN WATER DIKINASE 1, CHLOROPLASTIC"/>
    <property type="match status" value="1"/>
</dbReference>
<dbReference type="GO" id="GO:0050521">
    <property type="term" value="F:alpha-glucan, water dikinase activity"/>
    <property type="evidence" value="ECO:0007669"/>
    <property type="project" value="UniProtKB-EC"/>
</dbReference>